<dbReference type="KEGG" id="npi:G7071_09125"/>
<dbReference type="SUPFAM" id="SSF55347">
    <property type="entry name" value="Glyceraldehyde-3-phosphate dehydrogenase-like, C-terminal domain"/>
    <property type="match status" value="1"/>
</dbReference>
<evidence type="ECO:0000256" key="3">
    <source>
        <dbReference type="SAM" id="MobiDB-lite"/>
    </source>
</evidence>
<feature type="region of interest" description="Disordered" evidence="3">
    <location>
        <begin position="318"/>
        <end position="338"/>
    </location>
</feature>
<feature type="compositionally biased region" description="Basic and acidic residues" evidence="3">
    <location>
        <begin position="325"/>
        <end position="338"/>
    </location>
</feature>
<name>A0A6G7YFS4_9ACTN</name>
<keyword evidence="7" id="KW-1185">Reference proteome</keyword>
<feature type="domain" description="GFO/IDH/MocA-like oxidoreductase" evidence="5">
    <location>
        <begin position="129"/>
        <end position="244"/>
    </location>
</feature>
<dbReference type="PANTHER" id="PTHR22604">
    <property type="entry name" value="OXIDOREDUCTASES"/>
    <property type="match status" value="1"/>
</dbReference>
<dbReference type="PANTHER" id="PTHR22604:SF105">
    <property type="entry name" value="TRANS-1,2-DIHYDROBENZENE-1,2-DIOL DEHYDROGENASE"/>
    <property type="match status" value="1"/>
</dbReference>
<dbReference type="Gene3D" id="3.30.360.10">
    <property type="entry name" value="Dihydrodipicolinate Reductase, domain 2"/>
    <property type="match status" value="1"/>
</dbReference>
<evidence type="ECO:0000313" key="7">
    <source>
        <dbReference type="Proteomes" id="UP000502035"/>
    </source>
</evidence>
<evidence type="ECO:0000259" key="4">
    <source>
        <dbReference type="Pfam" id="PF01408"/>
    </source>
</evidence>
<dbReference type="Pfam" id="PF22725">
    <property type="entry name" value="GFO_IDH_MocA_C3"/>
    <property type="match status" value="1"/>
</dbReference>
<reference evidence="6 7" key="1">
    <citation type="submission" date="2020-03" db="EMBL/GenBank/DDBJ databases">
        <title>Nocardioides sp. nov., isolated from fish.</title>
        <authorList>
            <person name="Hyun D.-W."/>
            <person name="Bae J.-W."/>
        </authorList>
    </citation>
    <scope>NUCLEOTIDE SEQUENCE [LARGE SCALE GENOMIC DNA]</scope>
    <source>
        <strain evidence="6 7">HDW12A</strain>
    </source>
</reference>
<comment type="similarity">
    <text evidence="1">Belongs to the Gfo/Idh/MocA family.</text>
</comment>
<evidence type="ECO:0000256" key="2">
    <source>
        <dbReference type="ARBA" id="ARBA00023002"/>
    </source>
</evidence>
<evidence type="ECO:0000256" key="1">
    <source>
        <dbReference type="ARBA" id="ARBA00010928"/>
    </source>
</evidence>
<dbReference type="InterPro" id="IPR036291">
    <property type="entry name" value="NAD(P)-bd_dom_sf"/>
</dbReference>
<evidence type="ECO:0000259" key="5">
    <source>
        <dbReference type="Pfam" id="PF22725"/>
    </source>
</evidence>
<dbReference type="SUPFAM" id="SSF51735">
    <property type="entry name" value="NAD(P)-binding Rossmann-fold domains"/>
    <property type="match status" value="1"/>
</dbReference>
<keyword evidence="2" id="KW-0560">Oxidoreductase</keyword>
<dbReference type="RefSeq" id="WP_166317678.1">
    <property type="nucleotide sequence ID" value="NZ_CP049866.1"/>
</dbReference>
<dbReference type="Pfam" id="PF01408">
    <property type="entry name" value="GFO_IDH_MocA"/>
    <property type="match status" value="1"/>
</dbReference>
<protein>
    <submittedName>
        <fullName evidence="6">Gfo/Idh/MocA family oxidoreductase</fullName>
    </submittedName>
</protein>
<accession>A0A6G7YFS4</accession>
<dbReference type="Proteomes" id="UP000502035">
    <property type="component" value="Chromosome"/>
</dbReference>
<proteinExistence type="inferred from homology"/>
<organism evidence="6 7">
    <name type="scientific">Nocardioides piscis</name>
    <dbReference type="NCBI Taxonomy" id="2714938"/>
    <lineage>
        <taxon>Bacteria</taxon>
        <taxon>Bacillati</taxon>
        <taxon>Actinomycetota</taxon>
        <taxon>Actinomycetes</taxon>
        <taxon>Propionibacteriales</taxon>
        <taxon>Nocardioidaceae</taxon>
        <taxon>Nocardioides</taxon>
    </lineage>
</organism>
<dbReference type="InterPro" id="IPR000683">
    <property type="entry name" value="Gfo/Idh/MocA-like_OxRdtase_N"/>
</dbReference>
<dbReference type="GO" id="GO:0016491">
    <property type="term" value="F:oxidoreductase activity"/>
    <property type="evidence" value="ECO:0007669"/>
    <property type="project" value="UniProtKB-KW"/>
</dbReference>
<dbReference type="InterPro" id="IPR055170">
    <property type="entry name" value="GFO_IDH_MocA-like_dom"/>
</dbReference>
<dbReference type="InterPro" id="IPR050984">
    <property type="entry name" value="Gfo/Idh/MocA_domain"/>
</dbReference>
<dbReference type="Gene3D" id="3.40.50.720">
    <property type="entry name" value="NAD(P)-binding Rossmann-like Domain"/>
    <property type="match status" value="1"/>
</dbReference>
<evidence type="ECO:0000313" key="6">
    <source>
        <dbReference type="EMBL" id="QIK75579.1"/>
    </source>
</evidence>
<sequence length="338" mass="35872">MTTRWGIAGTGSMAAAILPDFALADGAEVVRIGSRTPDRAREFAAPYEIADVGTIDDLLRSDVDVVYVATPHAQHHALAMAAIEAGKAVVVEKAFTASLAHTREVVELARSRGVFCMEAMWTRFQPAVVEARRLVAEGAIGDPFALQADLGAYRAYDPASRLFAIELGGGATLDLGVYPISMAQHFLGTPDKVVASGSLYPNGADASAVVTLHYADGRAASLVFALSTESPGRAVLWGTGGSIEIAPRFHHPTQLVVRRNGGGAEMLECPVRGRGYVHEIDEVTRCLTAGLTESPTMPLADTLDVQWVMEETLTQLGTTRVDSGSSEKPRCVTGVTHE</sequence>
<feature type="domain" description="Gfo/Idh/MocA-like oxidoreductase N-terminal" evidence="4">
    <location>
        <begin position="4"/>
        <end position="118"/>
    </location>
</feature>
<dbReference type="GO" id="GO:0000166">
    <property type="term" value="F:nucleotide binding"/>
    <property type="evidence" value="ECO:0007669"/>
    <property type="project" value="InterPro"/>
</dbReference>
<dbReference type="EMBL" id="CP049866">
    <property type="protein sequence ID" value="QIK75579.1"/>
    <property type="molecule type" value="Genomic_DNA"/>
</dbReference>
<gene>
    <name evidence="6" type="ORF">G7071_09125</name>
</gene>
<dbReference type="AlphaFoldDB" id="A0A6G7YFS4"/>